<reference evidence="1 2" key="1">
    <citation type="submission" date="2015-01" db="EMBL/GenBank/DDBJ databases">
        <title>Evolution of Trichinella species and genotypes.</title>
        <authorList>
            <person name="Korhonen P.K."/>
            <person name="Edoardo P."/>
            <person name="Giuseppe L.R."/>
            <person name="Gasser R.B."/>
        </authorList>
    </citation>
    <scope>NUCLEOTIDE SEQUENCE [LARGE SCALE GENOMIC DNA]</scope>
    <source>
        <strain evidence="1">ISS1980</strain>
    </source>
</reference>
<name>A0A0V1M099_9BILA</name>
<dbReference type="EMBL" id="JYDO01000510">
    <property type="protein sequence ID" value="KRZ65126.1"/>
    <property type="molecule type" value="Genomic_DNA"/>
</dbReference>
<dbReference type="AlphaFoldDB" id="A0A0V1M099"/>
<organism evidence="1 2">
    <name type="scientific">Trichinella papuae</name>
    <dbReference type="NCBI Taxonomy" id="268474"/>
    <lineage>
        <taxon>Eukaryota</taxon>
        <taxon>Metazoa</taxon>
        <taxon>Ecdysozoa</taxon>
        <taxon>Nematoda</taxon>
        <taxon>Enoplea</taxon>
        <taxon>Dorylaimia</taxon>
        <taxon>Trichinellida</taxon>
        <taxon>Trichinellidae</taxon>
        <taxon>Trichinella</taxon>
    </lineage>
</organism>
<evidence type="ECO:0000313" key="1">
    <source>
        <dbReference type="EMBL" id="KRZ65126.1"/>
    </source>
</evidence>
<comment type="caution">
    <text evidence="1">The sequence shown here is derived from an EMBL/GenBank/DDBJ whole genome shotgun (WGS) entry which is preliminary data.</text>
</comment>
<keyword evidence="2" id="KW-1185">Reference proteome</keyword>
<accession>A0A0V1M099</accession>
<evidence type="ECO:0000313" key="2">
    <source>
        <dbReference type="Proteomes" id="UP000054843"/>
    </source>
</evidence>
<protein>
    <submittedName>
        <fullName evidence="1">Uncharacterized protein</fullName>
    </submittedName>
</protein>
<gene>
    <name evidence="1" type="ORF">T10_7354</name>
</gene>
<dbReference type="Proteomes" id="UP000054843">
    <property type="component" value="Unassembled WGS sequence"/>
</dbReference>
<sequence length="70" mass="8194">MHTGWRFYIGDGRLKGGIRYNCMQQLIAPSATCDSNAKDRTKLQIKLVKIEKVLWKQCNIEQRKKIFIPI</sequence>
<proteinExistence type="predicted"/>